<accession>A0ABP7UUT6</accession>
<dbReference type="Proteomes" id="UP001500426">
    <property type="component" value="Unassembled WGS sequence"/>
</dbReference>
<dbReference type="EMBL" id="BAABCS010000018">
    <property type="protein sequence ID" value="GAA4053547.1"/>
    <property type="molecule type" value="Genomic_DNA"/>
</dbReference>
<evidence type="ECO:0000313" key="2">
    <source>
        <dbReference type="Proteomes" id="UP001500426"/>
    </source>
</evidence>
<name>A0ABP7UUT6_9FLAO</name>
<keyword evidence="2" id="KW-1185">Reference proteome</keyword>
<proteinExistence type="predicted"/>
<protein>
    <submittedName>
        <fullName evidence="1">Uncharacterized protein</fullName>
    </submittedName>
</protein>
<sequence>MDTNSKNKENENWHEHKMFKDGYGKFPYVILKVGYALFMQIPIHFNKNNDFINYPGTHINGISEQEIKDFEQEYSAPLHEKIIEHCLWIKNKIEAEKAKPIKMCLVEGPETSYYFDEEGIQFSTNIPGGGTLLTQDNKVIGMNVQHYL</sequence>
<reference evidence="2" key="1">
    <citation type="journal article" date="2019" name="Int. J. Syst. Evol. Microbiol.">
        <title>The Global Catalogue of Microorganisms (GCM) 10K type strain sequencing project: providing services to taxonomists for standard genome sequencing and annotation.</title>
        <authorList>
            <consortium name="The Broad Institute Genomics Platform"/>
            <consortium name="The Broad Institute Genome Sequencing Center for Infectious Disease"/>
            <person name="Wu L."/>
            <person name="Ma J."/>
        </authorList>
    </citation>
    <scope>NUCLEOTIDE SEQUENCE [LARGE SCALE GENOMIC DNA]</scope>
    <source>
        <strain evidence="2">JCM 17068</strain>
    </source>
</reference>
<gene>
    <name evidence="1" type="ORF">GCM10022388_20040</name>
</gene>
<evidence type="ECO:0000313" key="1">
    <source>
        <dbReference type="EMBL" id="GAA4053547.1"/>
    </source>
</evidence>
<dbReference type="RefSeq" id="WP_345094144.1">
    <property type="nucleotide sequence ID" value="NZ_BAABCS010000018.1"/>
</dbReference>
<comment type="caution">
    <text evidence="1">The sequence shown here is derived from an EMBL/GenBank/DDBJ whole genome shotgun (WGS) entry which is preliminary data.</text>
</comment>
<organism evidence="1 2">
    <name type="scientific">Flavobacterium chungnamense</name>
    <dbReference type="NCBI Taxonomy" id="706182"/>
    <lineage>
        <taxon>Bacteria</taxon>
        <taxon>Pseudomonadati</taxon>
        <taxon>Bacteroidota</taxon>
        <taxon>Flavobacteriia</taxon>
        <taxon>Flavobacteriales</taxon>
        <taxon>Flavobacteriaceae</taxon>
        <taxon>Flavobacterium</taxon>
    </lineage>
</organism>